<organism evidence="1 2">
    <name type="scientific">Streptomyces fuscus</name>
    <dbReference type="NCBI Taxonomy" id="3048495"/>
    <lineage>
        <taxon>Bacteria</taxon>
        <taxon>Bacillati</taxon>
        <taxon>Actinomycetota</taxon>
        <taxon>Actinomycetes</taxon>
        <taxon>Kitasatosporales</taxon>
        <taxon>Streptomycetaceae</taxon>
        <taxon>Streptomyces</taxon>
    </lineage>
</organism>
<dbReference type="RefSeq" id="WP_285437037.1">
    <property type="nucleotide sequence ID" value="NZ_JASJUS010000056.1"/>
</dbReference>
<accession>A0ABT7JD85</accession>
<evidence type="ECO:0000313" key="2">
    <source>
        <dbReference type="Proteomes" id="UP001241926"/>
    </source>
</evidence>
<reference evidence="1 2" key="1">
    <citation type="submission" date="2023-05" db="EMBL/GenBank/DDBJ databases">
        <title>Streptomyces fuscus sp. nov., a brown-black pigment producing actinomyces isolated from dry sand of Sea duck farm.</title>
        <authorList>
            <person name="Xie J."/>
            <person name="Shen N."/>
        </authorList>
    </citation>
    <scope>NUCLEOTIDE SEQUENCE [LARGE SCALE GENOMIC DNA]</scope>
    <source>
        <strain evidence="1 2">GXMU-J15</strain>
    </source>
</reference>
<dbReference type="Proteomes" id="UP001241926">
    <property type="component" value="Unassembled WGS sequence"/>
</dbReference>
<comment type="caution">
    <text evidence="1">The sequence shown here is derived from an EMBL/GenBank/DDBJ whole genome shotgun (WGS) entry which is preliminary data.</text>
</comment>
<protein>
    <recommendedName>
        <fullName evidence="3">Secreted protein</fullName>
    </recommendedName>
</protein>
<name>A0ABT7JD85_9ACTN</name>
<keyword evidence="2" id="KW-1185">Reference proteome</keyword>
<gene>
    <name evidence="1" type="ORF">QNN03_35615</name>
</gene>
<proteinExistence type="predicted"/>
<sequence length="69" mass="7206">MGLVVLAVLLALVVLGCVCVVWTGRGTAPRWARVAAAVTRGAGELLYVLMKSNRRSSRSGSSNSSDSDN</sequence>
<dbReference type="EMBL" id="JASJUS010000056">
    <property type="protein sequence ID" value="MDL2081767.1"/>
    <property type="molecule type" value="Genomic_DNA"/>
</dbReference>
<evidence type="ECO:0008006" key="3">
    <source>
        <dbReference type="Google" id="ProtNLM"/>
    </source>
</evidence>
<evidence type="ECO:0000313" key="1">
    <source>
        <dbReference type="EMBL" id="MDL2081767.1"/>
    </source>
</evidence>